<dbReference type="HOGENOM" id="CLU_2984815_0_0_1"/>
<protein>
    <submittedName>
        <fullName evidence="1">Uncharacterized protein</fullName>
    </submittedName>
</protein>
<evidence type="ECO:0000313" key="2">
    <source>
        <dbReference type="Proteomes" id="UP000011185"/>
    </source>
</evidence>
<dbReference type="AlphaFoldDB" id="L7JSX4"/>
<dbReference type="VEuPathDB" id="MicrosporidiaDB:THOM_3217"/>
<reference evidence="1 2" key="1">
    <citation type="journal article" date="2012" name="PLoS Pathog.">
        <title>The genome of the obligate intracellular parasite Trachipleistophora hominis: new insights into microsporidian genome dynamics and reductive evolution.</title>
        <authorList>
            <person name="Heinz E."/>
            <person name="Williams T.A."/>
            <person name="Nakjang S."/>
            <person name="Noel C.J."/>
            <person name="Swan D.C."/>
            <person name="Goldberg A.V."/>
            <person name="Harris S.R."/>
            <person name="Weinmaier T."/>
            <person name="Markert S."/>
            <person name="Becher D."/>
            <person name="Bernhardt J."/>
            <person name="Dagan T."/>
            <person name="Hacker C."/>
            <person name="Lucocq J.M."/>
            <person name="Schweder T."/>
            <person name="Rattei T."/>
            <person name="Hall N."/>
            <person name="Hirt R.P."/>
            <person name="Embley T.M."/>
        </authorList>
    </citation>
    <scope>NUCLEOTIDE SEQUENCE [LARGE SCALE GENOMIC DNA]</scope>
</reference>
<proteinExistence type="predicted"/>
<evidence type="ECO:0000313" key="1">
    <source>
        <dbReference type="EMBL" id="ELQ73842.1"/>
    </source>
</evidence>
<gene>
    <name evidence="1" type="ORF">THOM_3217</name>
</gene>
<dbReference type="Proteomes" id="UP000011185">
    <property type="component" value="Unassembled WGS sequence"/>
</dbReference>
<organism evidence="1 2">
    <name type="scientific">Trachipleistophora hominis</name>
    <name type="common">Microsporidian parasite</name>
    <dbReference type="NCBI Taxonomy" id="72359"/>
    <lineage>
        <taxon>Eukaryota</taxon>
        <taxon>Fungi</taxon>
        <taxon>Fungi incertae sedis</taxon>
        <taxon>Microsporidia</taxon>
        <taxon>Pleistophoridae</taxon>
        <taxon>Trachipleistophora</taxon>
    </lineage>
</organism>
<keyword evidence="2" id="KW-1185">Reference proteome</keyword>
<sequence length="58" mass="7032">VHHRYCKKEELNSDEKKFMLSVKHKFKNIPEEFKFKHNGLTLDEVWHNMVNSTSKKLC</sequence>
<accession>L7JSX4</accession>
<feature type="non-terminal residue" evidence="1">
    <location>
        <position position="1"/>
    </location>
</feature>
<dbReference type="InParanoid" id="L7JSX4"/>
<name>L7JSX4_TRAHO</name>
<dbReference type="EMBL" id="JH994100">
    <property type="protein sequence ID" value="ELQ73842.1"/>
    <property type="molecule type" value="Genomic_DNA"/>
</dbReference>